<dbReference type="Proteomes" id="UP001489333">
    <property type="component" value="Unassembled WGS sequence"/>
</dbReference>
<dbReference type="PANTHER" id="PTHR30006">
    <property type="entry name" value="THIAMINE-BINDING PERIPLASMIC PROTEIN-RELATED"/>
    <property type="match status" value="1"/>
</dbReference>
<dbReference type="SUPFAM" id="SSF53850">
    <property type="entry name" value="Periplasmic binding protein-like II"/>
    <property type="match status" value="1"/>
</dbReference>
<keyword evidence="3" id="KW-1185">Reference proteome</keyword>
<reference evidence="2 3" key="1">
    <citation type="submission" date="2024-04" db="EMBL/GenBank/DDBJ databases">
        <title>Novel Shewanella species isolated from Baltic Sea sediments.</title>
        <authorList>
            <person name="Martin-Rodriguez A.J."/>
            <person name="Fernandez-Juarez V."/>
            <person name="Valeriano V.D."/>
            <person name="Mihindukulasooriya I."/>
            <person name="Ceresnova L."/>
            <person name="Joffre E."/>
            <person name="Jensie-Markopoulos S."/>
            <person name="Moore E.R.B."/>
            <person name="Sjoling A."/>
        </authorList>
    </citation>
    <scope>NUCLEOTIDE SEQUENCE [LARGE SCALE GENOMIC DNA]</scope>
    <source>
        <strain evidence="2 3">VAX-SP0-0CM-1</strain>
    </source>
</reference>
<name>A0ABU9ULP0_9GAMM</name>
<evidence type="ECO:0000313" key="3">
    <source>
        <dbReference type="Proteomes" id="UP001489333"/>
    </source>
</evidence>
<gene>
    <name evidence="2" type="ORF">AAGS29_00855</name>
</gene>
<accession>A0ABU9ULP0</accession>
<evidence type="ECO:0000256" key="1">
    <source>
        <dbReference type="ARBA" id="ARBA00022729"/>
    </source>
</evidence>
<keyword evidence="1" id="KW-0732">Signal</keyword>
<dbReference type="RefSeq" id="WP_311889284.1">
    <property type="nucleotide sequence ID" value="NZ_JAUOEV010000001.1"/>
</dbReference>
<dbReference type="Pfam" id="PF13343">
    <property type="entry name" value="SBP_bac_6"/>
    <property type="match status" value="1"/>
</dbReference>
<sequence>MSYIKLDAISHVLQIKFKILTPFLLLLWISIGISSLFNSASAAEPLVVLTTFSEEPMGALFEEFKQLNPDIPIQVVYRRTGPALKWVKQSSIHPVDMIISSTPTFFRDLDNAGLIVAPSERYDMPPWLKIHDLTKSNKTIALGYSGITIMYNQRYLEKNNLPIPHTWKDLAAAQFSGHIMMSTPNNSGTTHMMVEGVLQQKGWIQGWALLREIGGNLASVSARSFGVSESISRGLVGAGVVIDSYAIDAKYKFDFTNFNYLPNTVILPTYISVTSRGRSKANVEKLIQYFLSTNGQKLISSSAVAKHSLTDASLAKSTQPVINEEVLFNRADIINSLFDQVITYQLSKLQLAWKLIHQAEKSVTISADEQQLISQARLLASSVPISEAESLSLALQNQFMLLSTEHKHTTEIEQILYQWRQKSESQLDQAISLMNSLVSKKS</sequence>
<comment type="caution">
    <text evidence="2">The sequence shown here is derived from an EMBL/GenBank/DDBJ whole genome shotgun (WGS) entry which is preliminary data.</text>
</comment>
<dbReference type="EMBL" id="JBCHKU010000001">
    <property type="protein sequence ID" value="MEM6247157.1"/>
    <property type="molecule type" value="Genomic_DNA"/>
</dbReference>
<dbReference type="Gene3D" id="3.40.190.10">
    <property type="entry name" value="Periplasmic binding protein-like II"/>
    <property type="match status" value="2"/>
</dbReference>
<protein>
    <submittedName>
        <fullName evidence="2">ABC transporter substrate-binding protein</fullName>
    </submittedName>
</protein>
<evidence type="ECO:0000313" key="2">
    <source>
        <dbReference type="EMBL" id="MEM6247157.1"/>
    </source>
</evidence>
<dbReference type="PANTHER" id="PTHR30006:SF25">
    <property type="entry name" value="PHOSPHOGLYCERATE TRANSPORT REGULATORY PROTEIN PGTC"/>
    <property type="match status" value="1"/>
</dbReference>
<proteinExistence type="predicted"/>
<organism evidence="2 3">
    <name type="scientific">Shewanella vaxholmensis</name>
    <dbReference type="NCBI Taxonomy" id="3063535"/>
    <lineage>
        <taxon>Bacteria</taxon>
        <taxon>Pseudomonadati</taxon>
        <taxon>Pseudomonadota</taxon>
        <taxon>Gammaproteobacteria</taxon>
        <taxon>Alteromonadales</taxon>
        <taxon>Shewanellaceae</taxon>
        <taxon>Shewanella</taxon>
    </lineage>
</organism>